<dbReference type="InterPro" id="IPR001810">
    <property type="entry name" value="F-box_dom"/>
</dbReference>
<dbReference type="SUPFAM" id="SSF81383">
    <property type="entry name" value="F-box domain"/>
    <property type="match status" value="1"/>
</dbReference>
<organism evidence="3">
    <name type="scientific">Arabidopsis lyrata subsp. lyrata</name>
    <name type="common">Lyre-leaved rock-cress</name>
    <dbReference type="NCBI Taxonomy" id="81972"/>
    <lineage>
        <taxon>Eukaryota</taxon>
        <taxon>Viridiplantae</taxon>
        <taxon>Streptophyta</taxon>
        <taxon>Embryophyta</taxon>
        <taxon>Tracheophyta</taxon>
        <taxon>Spermatophyta</taxon>
        <taxon>Magnoliopsida</taxon>
        <taxon>eudicotyledons</taxon>
        <taxon>Gunneridae</taxon>
        <taxon>Pentapetalae</taxon>
        <taxon>rosids</taxon>
        <taxon>malvids</taxon>
        <taxon>Brassicales</taxon>
        <taxon>Brassicaceae</taxon>
        <taxon>Camelineae</taxon>
        <taxon>Arabidopsis</taxon>
    </lineage>
</organism>
<sequence length="495" mass="57595">MKNVEQHFSEDLLITQSSNAVRNYSYLIPFEILIDIFSRVPARSIARFRCVSKLWESILGSPDFTELFLTKSVARPRLLFALEVDKELFVFSSPQPQNPDENSSLVATPYKYFPKDFPINICPPLNGLVFLQDLKRKLQVVYNPVTGESITLPEVTATTSFKRSYFSFDPISKKWKVLYMEWSRDGTPKSTYVLTLKTGKCLWRKIQDPVFPHTPRCDEICINGVLYYGASAKGYYSYKIVCFDFRFEKFGRIKINGDHTWTLFNCKGKLGAHQYNLWGYEKLTLWVLEDAGKHQWSKSICILPSIVYKKNMIVGMTSSGELVFTPYACYLSNIFFYNIERKTYTRVNIKGFEEFNHQFTLVHTFLDFVENINFINIDGMFDVYNNWTLFNCKGKLGLHYYAAWYRQEEELVLYVLEDAGKHKWSKSICILPPIVHNNNIVGMTCTERLCFRRTHAIYQALSAFSSTTWRGRLVQESILRDLKSLSITLLSLTPF</sequence>
<dbReference type="Gene3D" id="1.20.1280.50">
    <property type="match status" value="1"/>
</dbReference>
<dbReference type="HOGENOM" id="CLU_027176_8_1_1"/>
<dbReference type="Pfam" id="PF08268">
    <property type="entry name" value="FBA_3"/>
    <property type="match status" value="2"/>
</dbReference>
<reference evidence="3" key="1">
    <citation type="journal article" date="2011" name="Nat. Genet.">
        <title>The Arabidopsis lyrata genome sequence and the basis of rapid genome size change.</title>
        <authorList>
            <person name="Hu T.T."/>
            <person name="Pattyn P."/>
            <person name="Bakker E.G."/>
            <person name="Cao J."/>
            <person name="Cheng J.-F."/>
            <person name="Clark R.M."/>
            <person name="Fahlgren N."/>
            <person name="Fawcett J.A."/>
            <person name="Grimwood J."/>
            <person name="Gundlach H."/>
            <person name="Haberer G."/>
            <person name="Hollister J.D."/>
            <person name="Ossowski S."/>
            <person name="Ottilar R.P."/>
            <person name="Salamov A.A."/>
            <person name="Schneeberger K."/>
            <person name="Spannagl M."/>
            <person name="Wang X."/>
            <person name="Yang L."/>
            <person name="Nasrallah M.E."/>
            <person name="Bergelson J."/>
            <person name="Carrington J.C."/>
            <person name="Gaut B.S."/>
            <person name="Schmutz J."/>
            <person name="Mayer K.F.X."/>
            <person name="Van de Peer Y."/>
            <person name="Grigoriev I.V."/>
            <person name="Nordborg M."/>
            <person name="Weigel D."/>
            <person name="Guo Y.-L."/>
        </authorList>
    </citation>
    <scope>NUCLEOTIDE SEQUENCE [LARGE SCALE GENOMIC DNA]</scope>
    <source>
        <strain evidence="3">cv. MN47</strain>
    </source>
</reference>
<proteinExistence type="predicted"/>
<feature type="domain" description="F-box" evidence="1">
    <location>
        <begin position="28"/>
        <end position="68"/>
    </location>
</feature>
<evidence type="ECO:0000259" key="1">
    <source>
        <dbReference type="SMART" id="SM00256"/>
    </source>
</evidence>
<dbReference type="InterPro" id="IPR013187">
    <property type="entry name" value="F-box-assoc_dom_typ3"/>
</dbReference>
<evidence type="ECO:0000313" key="3">
    <source>
        <dbReference type="Proteomes" id="UP000008694"/>
    </source>
</evidence>
<gene>
    <name evidence="2" type="ORF">ARALYDRAFT_337498</name>
</gene>
<dbReference type="CDD" id="cd22157">
    <property type="entry name" value="F-box_AtFBW1-like"/>
    <property type="match status" value="1"/>
</dbReference>
<dbReference type="EMBL" id="GL348713">
    <property type="protein sequence ID" value="EFH68008.1"/>
    <property type="molecule type" value="Genomic_DNA"/>
</dbReference>
<dbReference type="Gramene" id="fgenesh1_pg.C_scaffold_1004063">
    <property type="protein sequence ID" value="fgenesh1_pg.C_scaffold_1004063"/>
    <property type="gene ID" value="fgenesh1_pg.C_scaffold_1004063"/>
</dbReference>
<dbReference type="InterPro" id="IPR011043">
    <property type="entry name" value="Gal_Oxase/kelch_b-propeller"/>
</dbReference>
<dbReference type="Pfam" id="PF00646">
    <property type="entry name" value="F-box"/>
    <property type="match status" value="1"/>
</dbReference>
<name>D7KKH5_ARALL</name>
<dbReference type="SMART" id="SM00256">
    <property type="entry name" value="FBOX"/>
    <property type="match status" value="1"/>
</dbReference>
<dbReference type="PANTHER" id="PTHR31111">
    <property type="entry name" value="BNAA05G37150D PROTEIN-RELATED"/>
    <property type="match status" value="1"/>
</dbReference>
<dbReference type="InterPro" id="IPR036047">
    <property type="entry name" value="F-box-like_dom_sf"/>
</dbReference>
<dbReference type="SUPFAM" id="SSF50965">
    <property type="entry name" value="Galactose oxidase, central domain"/>
    <property type="match status" value="1"/>
</dbReference>
<dbReference type="InterPro" id="IPR017451">
    <property type="entry name" value="F-box-assoc_interact_dom"/>
</dbReference>
<accession>D7KKH5</accession>
<dbReference type="Proteomes" id="UP000008694">
    <property type="component" value="Unassembled WGS sequence"/>
</dbReference>
<dbReference type="NCBIfam" id="TIGR01640">
    <property type="entry name" value="F_box_assoc_1"/>
    <property type="match status" value="1"/>
</dbReference>
<dbReference type="eggNOG" id="ENOG502SNHU">
    <property type="taxonomic scope" value="Eukaryota"/>
</dbReference>
<keyword evidence="3" id="KW-1185">Reference proteome</keyword>
<protein>
    <recommendedName>
        <fullName evidence="1">F-box domain-containing protein</fullName>
    </recommendedName>
</protein>
<dbReference type="AlphaFoldDB" id="D7KKH5"/>
<dbReference type="PANTHER" id="PTHR31111:SF65">
    <property type="entry name" value="F-BOX DOMAIN-CONTAINING PROTEIN"/>
    <property type="match status" value="1"/>
</dbReference>
<evidence type="ECO:0000313" key="2">
    <source>
        <dbReference type="EMBL" id="EFH68008.1"/>
    </source>
</evidence>